<feature type="transmembrane region" description="Helical" evidence="2">
    <location>
        <begin position="34"/>
        <end position="59"/>
    </location>
</feature>
<proteinExistence type="predicted"/>
<reference evidence="3 4" key="1">
    <citation type="submission" date="2019-09" db="EMBL/GenBank/DDBJ databases">
        <title>Phylogeny of genus Pseudoclavibacter and closely related genus.</title>
        <authorList>
            <person name="Li Y."/>
        </authorList>
    </citation>
    <scope>NUCLEOTIDE SEQUENCE [LARGE SCALE GENOMIC DNA]</scope>
    <source>
        <strain evidence="3 4">KCTC 13959</strain>
    </source>
</reference>
<organism evidence="3 4">
    <name type="scientific">Gulosibacter chungangensis</name>
    <dbReference type="NCBI Taxonomy" id="979746"/>
    <lineage>
        <taxon>Bacteria</taxon>
        <taxon>Bacillati</taxon>
        <taxon>Actinomycetota</taxon>
        <taxon>Actinomycetes</taxon>
        <taxon>Micrococcales</taxon>
        <taxon>Microbacteriaceae</taxon>
        <taxon>Gulosibacter</taxon>
    </lineage>
</organism>
<sequence>MSHASAEPRQPEPRQPAPIGDGEPPRRREGRRKFGAGAAILAGTVVFSLLVWAAFYLGFERMQADLVISNKTHLNAEPIIQFDAEEQGWTLVRPANARSESGPEYGNISNAIEVMCVFTWTTGKFDDPRILDAETDEAATLSLLEQGGRDTSGYGVVRLVSESGQSIELVYVDEDATTGLDTVVAARTFAGSGDYVVFTMKCERTGELDREVLQDTLLGVEVSLDLLN</sequence>
<dbReference type="OrthoDB" id="5115457at2"/>
<keyword evidence="4" id="KW-1185">Reference proteome</keyword>
<comment type="caution">
    <text evidence="3">The sequence shown here is derived from an EMBL/GenBank/DDBJ whole genome shotgun (WGS) entry which is preliminary data.</text>
</comment>
<dbReference type="RefSeq" id="WP_158051184.1">
    <property type="nucleotide sequence ID" value="NZ_WBKB01000001.1"/>
</dbReference>
<evidence type="ECO:0000313" key="4">
    <source>
        <dbReference type="Proteomes" id="UP000433493"/>
    </source>
</evidence>
<dbReference type="AlphaFoldDB" id="A0A7J5BFX0"/>
<evidence type="ECO:0000256" key="1">
    <source>
        <dbReference type="SAM" id="MobiDB-lite"/>
    </source>
</evidence>
<evidence type="ECO:0000256" key="2">
    <source>
        <dbReference type="SAM" id="Phobius"/>
    </source>
</evidence>
<dbReference type="EMBL" id="WBKB01000001">
    <property type="protein sequence ID" value="KAB1645176.1"/>
    <property type="molecule type" value="Genomic_DNA"/>
</dbReference>
<protein>
    <submittedName>
        <fullName evidence="3">Uncharacterized protein</fullName>
    </submittedName>
</protein>
<gene>
    <name evidence="3" type="ORF">F8O05_02670</name>
</gene>
<keyword evidence="2" id="KW-1133">Transmembrane helix</keyword>
<evidence type="ECO:0000313" key="3">
    <source>
        <dbReference type="EMBL" id="KAB1645176.1"/>
    </source>
</evidence>
<keyword evidence="2" id="KW-0812">Transmembrane</keyword>
<name>A0A7J5BFX0_9MICO</name>
<feature type="region of interest" description="Disordered" evidence="1">
    <location>
        <begin position="1"/>
        <end position="30"/>
    </location>
</feature>
<dbReference type="Proteomes" id="UP000433493">
    <property type="component" value="Unassembled WGS sequence"/>
</dbReference>
<keyword evidence="2" id="KW-0472">Membrane</keyword>
<accession>A0A7J5BFX0</accession>